<reference evidence="1 2" key="2">
    <citation type="submission" date="2018-11" db="EMBL/GenBank/DDBJ databases">
        <authorList>
            <consortium name="Pathogen Informatics"/>
        </authorList>
    </citation>
    <scope>NUCLEOTIDE SEQUENCE [LARGE SCALE GENOMIC DNA]</scope>
    <source>
        <strain evidence="1 2">Egypt</strain>
    </source>
</reference>
<dbReference type="WBParaSite" id="ECPE_0001826701-mRNA-1">
    <property type="protein sequence ID" value="ECPE_0001826701-mRNA-1"/>
    <property type="gene ID" value="ECPE_0001826701"/>
</dbReference>
<protein>
    <submittedName>
        <fullName evidence="1 3">Uncharacterized protein</fullName>
    </submittedName>
</protein>
<dbReference type="Proteomes" id="UP000272942">
    <property type="component" value="Unassembled WGS sequence"/>
</dbReference>
<gene>
    <name evidence="1" type="ORF">ECPE_LOCUS18217</name>
</gene>
<evidence type="ECO:0000313" key="2">
    <source>
        <dbReference type="Proteomes" id="UP000272942"/>
    </source>
</evidence>
<proteinExistence type="predicted"/>
<sequence>MLYFSLFREFPSLVGRSTELASIMTEEEHHIVIRLPTVHERSRRLTLTFDHAH</sequence>
<reference evidence="3" key="1">
    <citation type="submission" date="2016-06" db="UniProtKB">
        <authorList>
            <consortium name="WormBaseParasite"/>
        </authorList>
    </citation>
    <scope>IDENTIFICATION</scope>
</reference>
<evidence type="ECO:0000313" key="1">
    <source>
        <dbReference type="EMBL" id="VDP95835.1"/>
    </source>
</evidence>
<name>A0A183BG82_9TREM</name>
<dbReference type="EMBL" id="UZAN01075762">
    <property type="protein sequence ID" value="VDP95835.1"/>
    <property type="molecule type" value="Genomic_DNA"/>
</dbReference>
<dbReference type="AlphaFoldDB" id="A0A183BG82"/>
<keyword evidence="2" id="KW-1185">Reference proteome</keyword>
<evidence type="ECO:0000313" key="3">
    <source>
        <dbReference type="WBParaSite" id="ECPE_0001826701-mRNA-1"/>
    </source>
</evidence>
<organism evidence="3">
    <name type="scientific">Echinostoma caproni</name>
    <dbReference type="NCBI Taxonomy" id="27848"/>
    <lineage>
        <taxon>Eukaryota</taxon>
        <taxon>Metazoa</taxon>
        <taxon>Spiralia</taxon>
        <taxon>Lophotrochozoa</taxon>
        <taxon>Platyhelminthes</taxon>
        <taxon>Trematoda</taxon>
        <taxon>Digenea</taxon>
        <taxon>Plagiorchiida</taxon>
        <taxon>Echinostomata</taxon>
        <taxon>Echinostomatoidea</taxon>
        <taxon>Echinostomatidae</taxon>
        <taxon>Echinostoma</taxon>
    </lineage>
</organism>
<accession>A0A183BG82</accession>